<evidence type="ECO:0000313" key="6">
    <source>
        <dbReference type="Proteomes" id="UP000830375"/>
    </source>
</evidence>
<reference evidence="5 6" key="1">
    <citation type="submission" date="2022-01" db="EMBL/GenBank/DDBJ databases">
        <title>A high-quality chromosome-level genome assembly of rohu carp, Labeo rohita.</title>
        <authorList>
            <person name="Arick M.A. II"/>
            <person name="Hsu C.-Y."/>
            <person name="Magbanua Z."/>
            <person name="Pechanova O."/>
            <person name="Grover C."/>
            <person name="Miller E."/>
            <person name="Thrash A."/>
            <person name="Ezzel L."/>
            <person name="Alam S."/>
            <person name="Benzie J."/>
            <person name="Hamilton M."/>
            <person name="Karsi A."/>
            <person name="Lawrence M.L."/>
            <person name="Peterson D.G."/>
        </authorList>
    </citation>
    <scope>NUCLEOTIDE SEQUENCE [LARGE SCALE GENOMIC DNA]</scope>
    <source>
        <strain evidence="6">BAU-BD-2019</strain>
        <tissue evidence="5">Blood</tissue>
    </source>
</reference>
<dbReference type="Proteomes" id="UP000830375">
    <property type="component" value="Unassembled WGS sequence"/>
</dbReference>
<dbReference type="PROSITE" id="PS50158">
    <property type="entry name" value="ZF_CCHC"/>
    <property type="match status" value="1"/>
</dbReference>
<evidence type="ECO:0000256" key="3">
    <source>
        <dbReference type="SAM" id="MobiDB-lite"/>
    </source>
</evidence>
<dbReference type="CDD" id="cd01644">
    <property type="entry name" value="RT_pepA17"/>
    <property type="match status" value="1"/>
</dbReference>
<dbReference type="InterPro" id="IPR001878">
    <property type="entry name" value="Znf_CCHC"/>
</dbReference>
<feature type="domain" description="CCHC-type" evidence="4">
    <location>
        <begin position="532"/>
        <end position="547"/>
    </location>
</feature>
<evidence type="ECO:0000256" key="1">
    <source>
        <dbReference type="PROSITE-ProRule" id="PRU00047"/>
    </source>
</evidence>
<dbReference type="InterPro" id="IPR008042">
    <property type="entry name" value="Retrotrans_Pao"/>
</dbReference>
<dbReference type="PANTHER" id="PTHR47331">
    <property type="entry name" value="PHD-TYPE DOMAIN-CONTAINING PROTEIN"/>
    <property type="match status" value="1"/>
</dbReference>
<keyword evidence="6" id="KW-1185">Reference proteome</keyword>
<evidence type="ECO:0000313" key="5">
    <source>
        <dbReference type="EMBL" id="KAI2667133.1"/>
    </source>
</evidence>
<keyword evidence="1" id="KW-0863">Zinc-finger</keyword>
<protein>
    <submittedName>
        <fullName evidence="5">tRNA-2-methylthio-N(6)-dimethylallyladenosine synthase</fullName>
    </submittedName>
</protein>
<dbReference type="EMBL" id="JACTAM010000002">
    <property type="protein sequence ID" value="KAI2667133.1"/>
    <property type="molecule type" value="Genomic_DNA"/>
</dbReference>
<sequence length="1384" mass="155080">MLVACNARDPVALQRAGSHIYSGCKASLYTVLDNGDAIGALELHLRSGGLIFVAIWIHKGLKPSQVTRTAARNNNHCAHPIPCAMATTVANKVLQGPEDSVSNKGSAARSKAGSKLSKTSSSASAKILAQAEKAALQERMAALKQKHILEMQEEQIRLDQEELRKKREHLRREKEQLALEAELKVTNAKLEVLEINSKCGSKVSKCASKTSDGMNFYLERSETQETYELNPNAERFMPTNKNSEPPSSRLLNSVPAGVKPKHVVIQPPIPNVIPVSQGQSHIQALVLQKAHDNNQSTNSPDILNIMQRQNEITALLVQQNTASALPMRSIAVFDEQYTRGQPRDIVRSCQHLPSESGYQRAKALLIEHFGSEHKISSAYMDKINNWPSIKPEDVNALQSFALFLRGCSNIVHHIKYMKELDMPANLRTILMKLLYKLREKWRNVACDILGQTGSRAVFVDFVNFIEKQVKIVSDPLFGNINDVPPASHTKLSTQAKQKRKSGTFATSVNAIKDGHKEKENLTAHSNHEKGVCFGCLKYGHTSKDCRSRLDCEVCHRKHPSVLHVEKEDTTRITSKETVSTVPEQQQTCGHIGAGEEDTAVFSIVAVQVKSQKGNKVVHTYAFLDPGSSGTFCTASVAERLGVSGKNCNILLRTMGQTKTINTTVLTGLEVSGFDAEDFIELPFVLTQTTMPVSRVNVPCQDDVAKWSYLSSIRLHEVDADVDLLIGTDSPKVLEPWELINSQCGGPYAVRTRVGWVINGPLCAGDPGGAGVKSGCTVVTANHVSVEHLENMLMQQYNHDFTERTYDEQLEMSREDIKFMNIVKDTTVLNNEHYCIDLPFRVEDPVLPNNRCVALQRLQSLKRRFNRDISFKAQYIDFLNNMLEQGYAEKVTASEPTPKQGKVWYIPQHGVYHPTKGKLRVVFDCGCTYKGTSLNSQLLQGPDFTNTLIGVLLRFREEPIAVMADINAMFHQVRVPHKHVNFLRFLWWPNGDAIKEPEECRMCVHLFGAVSSPSCSNYALRRTAEDNALQYSPDVLSTVKTNFYVDDCLKSTVTEEDAVKLIHGLTSLCKKGGFHLQKWVTNSPKVFALIPSNIRAVSLENMDLDRDQFPVERALGMQWCVQGDTFSFRTAVQERPHTRRGILSVVSSLYDPLGFLSPFIIPAKLLLQELCRMNLKWDEPVPSVFSRYWSEWLSELQHMSGFKGERCIKPKDFGTQLKAELHHFSDASQTGYGTFSYLRLESTDSVHVSFITGKTPVAPLKQLTIPCLELAAAVLAVRVNTMLLKELQLPLQRSFFWTDSTTVLKYIFNETKRFYTYVANRVSIIREATDKDQWRYVNTKDNPADEASRELRAQEFGKGKWLKGPDFLHLPAAKWPKLDLDSSLG</sequence>
<feature type="region of interest" description="Disordered" evidence="3">
    <location>
        <begin position="96"/>
        <end position="117"/>
    </location>
</feature>
<dbReference type="PANTHER" id="PTHR47331:SF3">
    <property type="match status" value="1"/>
</dbReference>
<dbReference type="Pfam" id="PF05380">
    <property type="entry name" value="Peptidase_A17"/>
    <property type="match status" value="1"/>
</dbReference>
<dbReference type="SUPFAM" id="SSF56672">
    <property type="entry name" value="DNA/RNA polymerases"/>
    <property type="match status" value="1"/>
</dbReference>
<keyword evidence="1" id="KW-0479">Metal-binding</keyword>
<evidence type="ECO:0000256" key="2">
    <source>
        <dbReference type="SAM" id="Coils"/>
    </source>
</evidence>
<gene>
    <name evidence="5" type="ORF">H4Q32_003535</name>
</gene>
<name>A0ABQ8MWC3_LABRO</name>
<feature type="coiled-coil region" evidence="2">
    <location>
        <begin position="126"/>
        <end position="196"/>
    </location>
</feature>
<dbReference type="InterPro" id="IPR043502">
    <property type="entry name" value="DNA/RNA_pol_sf"/>
</dbReference>
<keyword evidence="2" id="KW-0175">Coiled coil</keyword>
<proteinExistence type="predicted"/>
<evidence type="ECO:0000259" key="4">
    <source>
        <dbReference type="PROSITE" id="PS50158"/>
    </source>
</evidence>
<keyword evidence="1" id="KW-0862">Zinc</keyword>
<comment type="caution">
    <text evidence="5">The sequence shown here is derived from an EMBL/GenBank/DDBJ whole genome shotgun (WGS) entry which is preliminary data.</text>
</comment>
<accession>A0ABQ8MWC3</accession>
<organism evidence="5 6">
    <name type="scientific">Labeo rohita</name>
    <name type="common">Indian major carp</name>
    <name type="synonym">Cyprinus rohita</name>
    <dbReference type="NCBI Taxonomy" id="84645"/>
    <lineage>
        <taxon>Eukaryota</taxon>
        <taxon>Metazoa</taxon>
        <taxon>Chordata</taxon>
        <taxon>Craniata</taxon>
        <taxon>Vertebrata</taxon>
        <taxon>Euteleostomi</taxon>
        <taxon>Actinopterygii</taxon>
        <taxon>Neopterygii</taxon>
        <taxon>Teleostei</taxon>
        <taxon>Ostariophysi</taxon>
        <taxon>Cypriniformes</taxon>
        <taxon>Cyprinidae</taxon>
        <taxon>Labeoninae</taxon>
        <taxon>Labeonini</taxon>
        <taxon>Labeo</taxon>
    </lineage>
</organism>